<reference evidence="2" key="1">
    <citation type="journal article" date="2019" name="Int. J. Syst. Evol. Microbiol.">
        <title>The Global Catalogue of Microorganisms (GCM) 10K type strain sequencing project: providing services to taxonomists for standard genome sequencing and annotation.</title>
        <authorList>
            <consortium name="The Broad Institute Genomics Platform"/>
            <consortium name="The Broad Institute Genome Sequencing Center for Infectious Disease"/>
            <person name="Wu L."/>
            <person name="Ma J."/>
        </authorList>
    </citation>
    <scope>NUCLEOTIDE SEQUENCE [LARGE SCALE GENOMIC DNA]</scope>
    <source>
        <strain evidence="2">NBRC 103627</strain>
    </source>
</reference>
<keyword evidence="2" id="KW-1185">Reference proteome</keyword>
<comment type="caution">
    <text evidence="1">The sequence shown here is derived from an EMBL/GenBank/DDBJ whole genome shotgun (WGS) entry which is preliminary data.</text>
</comment>
<evidence type="ECO:0000313" key="1">
    <source>
        <dbReference type="EMBL" id="MFC4477433.1"/>
    </source>
</evidence>
<protein>
    <submittedName>
        <fullName evidence="1">Uncharacterized protein</fullName>
    </submittedName>
</protein>
<dbReference type="Proteomes" id="UP001596003">
    <property type="component" value="Unassembled WGS sequence"/>
</dbReference>
<name>A0ABV8ZCL1_9FLAO</name>
<organism evidence="1 2">
    <name type="scientific">Flavobacterium chungangensis</name>
    <dbReference type="NCBI Taxonomy" id="2708132"/>
    <lineage>
        <taxon>Bacteria</taxon>
        <taxon>Pseudomonadati</taxon>
        <taxon>Bacteroidota</taxon>
        <taxon>Flavobacteriia</taxon>
        <taxon>Flavobacteriales</taxon>
        <taxon>Flavobacteriaceae</taxon>
        <taxon>Flavobacterium</taxon>
    </lineage>
</organism>
<gene>
    <name evidence="1" type="ORF">ACFO3N_10205</name>
</gene>
<dbReference type="RefSeq" id="WP_379797436.1">
    <property type="nucleotide sequence ID" value="NZ_JBHSFY010000005.1"/>
</dbReference>
<dbReference type="EMBL" id="JBHSFY010000005">
    <property type="protein sequence ID" value="MFC4477433.1"/>
    <property type="molecule type" value="Genomic_DNA"/>
</dbReference>
<sequence length="66" mass="7959">MFEYYITIPDDKEEFTLSIKLNLKNKGIQYKEISTKDAKILIAIFNSEIVKEEFELEFRTQFPFLF</sequence>
<accession>A0ABV8ZCL1</accession>
<proteinExistence type="predicted"/>
<evidence type="ECO:0000313" key="2">
    <source>
        <dbReference type="Proteomes" id="UP001596003"/>
    </source>
</evidence>